<feature type="binding site" evidence="7 9">
    <location>
        <position position="206"/>
    </location>
    <ligand>
        <name>substrate</name>
    </ligand>
</feature>
<dbReference type="SMART" id="SM00934">
    <property type="entry name" value="OMPdecase"/>
    <property type="match status" value="1"/>
</dbReference>
<dbReference type="InterPro" id="IPR014732">
    <property type="entry name" value="OMPdecase"/>
</dbReference>
<dbReference type="InterPro" id="IPR011060">
    <property type="entry name" value="RibuloseP-bd_barrel"/>
</dbReference>
<evidence type="ECO:0000256" key="3">
    <source>
        <dbReference type="ARBA" id="ARBA00022793"/>
    </source>
</evidence>
<evidence type="ECO:0000256" key="7">
    <source>
        <dbReference type="HAMAP-Rule" id="MF_01200"/>
    </source>
</evidence>
<feature type="binding site" evidence="7 9">
    <location>
        <position position="10"/>
    </location>
    <ligand>
        <name>substrate</name>
    </ligand>
</feature>
<reference evidence="12 13" key="1">
    <citation type="submission" date="2019-06" db="EMBL/GenBank/DDBJ databases">
        <title>Sequencing the genomes of 1000 actinobacteria strains.</title>
        <authorList>
            <person name="Klenk H.-P."/>
        </authorList>
    </citation>
    <scope>NUCLEOTIDE SEQUENCE [LARGE SCALE GENOMIC DNA]</scope>
    <source>
        <strain evidence="12 13">DSM 45015</strain>
    </source>
</reference>
<evidence type="ECO:0000256" key="8">
    <source>
        <dbReference type="PIRSR" id="PIRSR614732-1"/>
    </source>
</evidence>
<dbReference type="EMBL" id="VFQC01000001">
    <property type="protein sequence ID" value="TQN31349.1"/>
    <property type="molecule type" value="Genomic_DNA"/>
</dbReference>
<dbReference type="InterPro" id="IPR001754">
    <property type="entry name" value="OMPdeCOase_dom"/>
</dbReference>
<comment type="subunit">
    <text evidence="7">Homodimer.</text>
</comment>
<dbReference type="RefSeq" id="WP_246062135.1">
    <property type="nucleotide sequence ID" value="NZ_VFQC01000001.1"/>
</dbReference>
<dbReference type="PROSITE" id="PS00156">
    <property type="entry name" value="OMPDECASE"/>
    <property type="match status" value="1"/>
</dbReference>
<feature type="binding site" evidence="7 9">
    <location>
        <position position="185"/>
    </location>
    <ligand>
        <name>substrate</name>
    </ligand>
</feature>
<dbReference type="InterPro" id="IPR047596">
    <property type="entry name" value="OMPdecase_bac"/>
</dbReference>
<dbReference type="Gene3D" id="3.20.20.70">
    <property type="entry name" value="Aldolase class I"/>
    <property type="match status" value="1"/>
</dbReference>
<keyword evidence="13" id="KW-1185">Reference proteome</keyword>
<dbReference type="EC" id="4.1.1.23" evidence="7"/>
<feature type="active site" description="For OMPdecase activity" evidence="8">
    <location>
        <position position="65"/>
    </location>
</feature>
<feature type="active site" description="Proton donor" evidence="7">
    <location>
        <position position="62"/>
    </location>
</feature>
<feature type="binding site" evidence="7 9">
    <location>
        <position position="205"/>
    </location>
    <ligand>
        <name>substrate</name>
    </ligand>
</feature>
<feature type="active site" description="For OMPdecase activity" evidence="8">
    <location>
        <position position="60"/>
    </location>
</feature>
<dbReference type="InterPro" id="IPR018089">
    <property type="entry name" value="OMPdecase_AS"/>
</dbReference>
<evidence type="ECO:0000259" key="11">
    <source>
        <dbReference type="SMART" id="SM00934"/>
    </source>
</evidence>
<dbReference type="PANTHER" id="PTHR32119:SF2">
    <property type="entry name" value="OROTIDINE 5'-PHOSPHATE DECARBOXYLASE"/>
    <property type="match status" value="1"/>
</dbReference>
<sequence>MTAPIAVAIDAPEIETAARWASAVAPHVSTVKVGLELYLRYGPEVVTTVRGANKVSVFLDLKLHDIPATVAGAVRNVARLKPSILTVHASGGREMIRAAAEAAPDTEIAAVTVLTSLDDEELERVGVRGPALDATRRLATLAVESGARALVCSPQEVASLRREVGPDVTLITPGVRPGGADQGDQARTATPQEALAAGADLLVMGRPITRAADPGAAAASAASAIRRSEGTSS</sequence>
<dbReference type="AlphaFoldDB" id="A0A543NHR4"/>
<feature type="binding site" evidence="7">
    <location>
        <begin position="60"/>
        <end position="69"/>
    </location>
    <ligand>
        <name>substrate</name>
    </ligand>
</feature>
<dbReference type="GO" id="GO:0004590">
    <property type="term" value="F:orotidine-5'-phosphate decarboxylase activity"/>
    <property type="evidence" value="ECO:0007669"/>
    <property type="project" value="UniProtKB-UniRule"/>
</dbReference>
<dbReference type="SUPFAM" id="SSF51366">
    <property type="entry name" value="Ribulose-phoshate binding barrel"/>
    <property type="match status" value="1"/>
</dbReference>
<comment type="function">
    <text evidence="1 7">Catalyzes the decarboxylation of orotidine 5'-monophosphate (OMP) to uridine 5'-monophosphate (UMP).</text>
</comment>
<dbReference type="HAMAP" id="MF_01200_B">
    <property type="entry name" value="OMPdecase_type1_B"/>
    <property type="match status" value="1"/>
</dbReference>
<feature type="binding site" evidence="7 9">
    <location>
        <position position="176"/>
    </location>
    <ligand>
        <name>substrate</name>
    </ligand>
</feature>
<comment type="caution">
    <text evidence="12">The sequence shown here is derived from an EMBL/GenBank/DDBJ whole genome shotgun (WGS) entry which is preliminary data.</text>
</comment>
<keyword evidence="4 7" id="KW-0665">Pyrimidine biosynthesis</keyword>
<feature type="domain" description="Orotidine 5'-phosphate decarboxylase" evidence="11">
    <location>
        <begin position="4"/>
        <end position="221"/>
    </location>
</feature>
<dbReference type="NCBIfam" id="TIGR01740">
    <property type="entry name" value="pyrF"/>
    <property type="match status" value="1"/>
</dbReference>
<gene>
    <name evidence="7" type="primary">pyrF</name>
    <name evidence="12" type="ORF">FHX37_1250</name>
</gene>
<comment type="similarity">
    <text evidence="7">Belongs to the OMP decarboxylase family. Type 1 subfamily.</text>
</comment>
<organism evidence="12 13">
    <name type="scientific">Haloactinospora alba</name>
    <dbReference type="NCBI Taxonomy" id="405555"/>
    <lineage>
        <taxon>Bacteria</taxon>
        <taxon>Bacillati</taxon>
        <taxon>Actinomycetota</taxon>
        <taxon>Actinomycetes</taxon>
        <taxon>Streptosporangiales</taxon>
        <taxon>Nocardiopsidaceae</taxon>
        <taxon>Haloactinospora</taxon>
    </lineage>
</organism>
<dbReference type="NCBIfam" id="NF001273">
    <property type="entry name" value="PRK00230.1"/>
    <property type="match status" value="1"/>
</dbReference>
<evidence type="ECO:0000256" key="4">
    <source>
        <dbReference type="ARBA" id="ARBA00022975"/>
    </source>
</evidence>
<dbReference type="GO" id="GO:0006207">
    <property type="term" value="P:'de novo' pyrimidine nucleobase biosynthetic process"/>
    <property type="evidence" value="ECO:0007669"/>
    <property type="project" value="InterPro"/>
</dbReference>
<keyword evidence="5 7" id="KW-0456">Lyase</keyword>
<feature type="binding site" evidence="7 9">
    <location>
        <position position="115"/>
    </location>
    <ligand>
        <name>substrate</name>
    </ligand>
</feature>
<dbReference type="UniPathway" id="UPA00070">
    <property type="reaction ID" value="UER00120"/>
</dbReference>
<accession>A0A543NHR4</accession>
<evidence type="ECO:0000256" key="6">
    <source>
        <dbReference type="ARBA" id="ARBA00049157"/>
    </source>
</evidence>
<evidence type="ECO:0000256" key="10">
    <source>
        <dbReference type="RuleBase" id="RU000512"/>
    </source>
</evidence>
<keyword evidence="3 7" id="KW-0210">Decarboxylase</keyword>
<comment type="pathway">
    <text evidence="2 7 10">Pyrimidine metabolism; UMP biosynthesis via de novo pathway; UMP from orotate: step 2/2.</text>
</comment>
<name>A0A543NHR4_9ACTN</name>
<evidence type="ECO:0000256" key="9">
    <source>
        <dbReference type="PIRSR" id="PIRSR614732-2"/>
    </source>
</evidence>
<proteinExistence type="inferred from homology"/>
<dbReference type="Proteomes" id="UP000317422">
    <property type="component" value="Unassembled WGS sequence"/>
</dbReference>
<feature type="binding site" evidence="7 9">
    <location>
        <position position="32"/>
    </location>
    <ligand>
        <name>substrate</name>
    </ligand>
</feature>
<dbReference type="CDD" id="cd04725">
    <property type="entry name" value="OMP_decarboxylase_like"/>
    <property type="match status" value="1"/>
</dbReference>
<evidence type="ECO:0000313" key="12">
    <source>
        <dbReference type="EMBL" id="TQN31349.1"/>
    </source>
</evidence>
<dbReference type="GO" id="GO:0044205">
    <property type="term" value="P:'de novo' UMP biosynthetic process"/>
    <property type="evidence" value="ECO:0007669"/>
    <property type="project" value="UniProtKB-UniRule"/>
</dbReference>
<feature type="active site" description="For OMPdecase activity" evidence="8">
    <location>
        <position position="62"/>
    </location>
</feature>
<protein>
    <recommendedName>
        <fullName evidence="7">Orotidine 5'-phosphate decarboxylase</fullName>
        <ecNumber evidence="7">4.1.1.23</ecNumber>
    </recommendedName>
    <alternativeName>
        <fullName evidence="7">OMP decarboxylase</fullName>
        <shortName evidence="7">OMPDCase</shortName>
        <shortName evidence="7">OMPdecase</shortName>
    </alternativeName>
</protein>
<evidence type="ECO:0000313" key="13">
    <source>
        <dbReference type="Proteomes" id="UP000317422"/>
    </source>
</evidence>
<evidence type="ECO:0000256" key="2">
    <source>
        <dbReference type="ARBA" id="ARBA00004861"/>
    </source>
</evidence>
<dbReference type="InterPro" id="IPR013785">
    <property type="entry name" value="Aldolase_TIM"/>
</dbReference>
<evidence type="ECO:0000256" key="1">
    <source>
        <dbReference type="ARBA" id="ARBA00002356"/>
    </source>
</evidence>
<comment type="catalytic activity">
    <reaction evidence="6 7 10">
        <text>orotidine 5'-phosphate + H(+) = UMP + CO2</text>
        <dbReference type="Rhea" id="RHEA:11596"/>
        <dbReference type="ChEBI" id="CHEBI:15378"/>
        <dbReference type="ChEBI" id="CHEBI:16526"/>
        <dbReference type="ChEBI" id="CHEBI:57538"/>
        <dbReference type="ChEBI" id="CHEBI:57865"/>
        <dbReference type="EC" id="4.1.1.23"/>
    </reaction>
</comment>
<dbReference type="GO" id="GO:0005829">
    <property type="term" value="C:cytosol"/>
    <property type="evidence" value="ECO:0007669"/>
    <property type="project" value="TreeGrafter"/>
</dbReference>
<dbReference type="PANTHER" id="PTHR32119">
    <property type="entry name" value="OROTIDINE 5'-PHOSPHATE DECARBOXYLASE"/>
    <property type="match status" value="1"/>
</dbReference>
<evidence type="ECO:0000256" key="5">
    <source>
        <dbReference type="ARBA" id="ARBA00023239"/>
    </source>
</evidence>
<dbReference type="Pfam" id="PF00215">
    <property type="entry name" value="OMPdecase"/>
    <property type="match status" value="1"/>
</dbReference>